<dbReference type="Pfam" id="PF00106">
    <property type="entry name" value="adh_short"/>
    <property type="match status" value="1"/>
</dbReference>
<reference evidence="3 4" key="1">
    <citation type="submission" date="2018-08" db="EMBL/GenBank/DDBJ databases">
        <title>Flavobacterium tibetense sp. nov., isolated from a wetland YonghuCo on Tibetan Plateau.</title>
        <authorList>
            <person name="Phurbu D."/>
            <person name="Lu H."/>
            <person name="Xing P."/>
        </authorList>
    </citation>
    <scope>NUCLEOTIDE SEQUENCE [LARGE SCALE GENOMIC DNA]</scope>
    <source>
        <strain evidence="3 4">DJC</strain>
    </source>
</reference>
<sequence length="412" mass="44287">MSDPLLPPQRKDPLKMLHLGHTPPRLRSRAAKAMAVRAGQGRFVLQVCADCQTATYPPRDRCPQCWGELRWTDQPQDAVLLAETVVRATTDSFFRGHLPWRIGTVQFCSGLTAIAHLHGDVATGDAVKMRLVLDRGGNPAFFALPAKETPNMQDDPQLRVFTAAPKHRRILVTDGRSRLGQEVALALLNAGAGTVFLGNADRLMRFDGMDRMLATPRIDMVPLDMTDSRSCQELAGLIGGRVDVIVNTASHVRPGGVSQGSRLSTLQTAMEVNVAGLMRLAQSFGPAMAGRSDDGVNSAAAFVDVNSVYGMTGKQGFVGFAASAAARLALVAGLRGEMAAAGIRVTSVLCGPVDDEWHQTVPSPKVAPARIAKAVVQVLEQGLEEIYVGDVAEDVAQRWLKDPLLATREENQ</sequence>
<proteinExistence type="predicted"/>
<dbReference type="EMBL" id="QWEY01000011">
    <property type="protein sequence ID" value="RGP35924.1"/>
    <property type="molecule type" value="Genomic_DNA"/>
</dbReference>
<comment type="caution">
    <text evidence="3">The sequence shown here is derived from an EMBL/GenBank/DDBJ whole genome shotgun (WGS) entry which is preliminary data.</text>
</comment>
<dbReference type="Proteomes" id="UP000284547">
    <property type="component" value="Unassembled WGS sequence"/>
</dbReference>
<dbReference type="InterPro" id="IPR002347">
    <property type="entry name" value="SDR_fam"/>
</dbReference>
<evidence type="ECO:0000259" key="2">
    <source>
        <dbReference type="Pfam" id="PF12172"/>
    </source>
</evidence>
<dbReference type="SUPFAM" id="SSF50249">
    <property type="entry name" value="Nucleic acid-binding proteins"/>
    <property type="match status" value="1"/>
</dbReference>
<evidence type="ECO:0000313" key="4">
    <source>
        <dbReference type="Proteomes" id="UP000284547"/>
    </source>
</evidence>
<feature type="region of interest" description="Disordered" evidence="1">
    <location>
        <begin position="1"/>
        <end position="21"/>
    </location>
</feature>
<dbReference type="InterPro" id="IPR022002">
    <property type="entry name" value="ChsH2_Znr"/>
</dbReference>
<name>A0A411YYE6_9RHOB</name>
<evidence type="ECO:0000256" key="1">
    <source>
        <dbReference type="SAM" id="MobiDB-lite"/>
    </source>
</evidence>
<dbReference type="InterPro" id="IPR052513">
    <property type="entry name" value="Thioester_dehydratase-like"/>
</dbReference>
<keyword evidence="4" id="KW-1185">Reference proteome</keyword>
<gene>
    <name evidence="3" type="ORF">D1012_17850</name>
</gene>
<dbReference type="OrthoDB" id="7323764at2"/>
<dbReference type="AlphaFoldDB" id="A0A411YYE6"/>
<dbReference type="InterPro" id="IPR012340">
    <property type="entry name" value="NA-bd_OB-fold"/>
</dbReference>
<protein>
    <submittedName>
        <fullName evidence="3">SDR family NAD(P)-dependent oxidoreductase</fullName>
    </submittedName>
</protein>
<dbReference type="Gene3D" id="3.40.50.720">
    <property type="entry name" value="NAD(P)-binding Rossmann-like Domain"/>
    <property type="match status" value="1"/>
</dbReference>
<organism evidence="3 4">
    <name type="scientific">Pseudotabrizicola alkalilacus</name>
    <dbReference type="NCBI Taxonomy" id="2305252"/>
    <lineage>
        <taxon>Bacteria</taxon>
        <taxon>Pseudomonadati</taxon>
        <taxon>Pseudomonadota</taxon>
        <taxon>Alphaproteobacteria</taxon>
        <taxon>Rhodobacterales</taxon>
        <taxon>Paracoccaceae</taxon>
        <taxon>Pseudotabrizicola</taxon>
    </lineage>
</organism>
<dbReference type="InterPro" id="IPR036291">
    <property type="entry name" value="NAD(P)-bd_dom_sf"/>
</dbReference>
<evidence type="ECO:0000313" key="3">
    <source>
        <dbReference type="EMBL" id="RGP35924.1"/>
    </source>
</evidence>
<dbReference type="RefSeq" id="WP_118155454.1">
    <property type="nucleotide sequence ID" value="NZ_QWEY01000011.1"/>
</dbReference>
<dbReference type="SUPFAM" id="SSF51735">
    <property type="entry name" value="NAD(P)-binding Rossmann-fold domains"/>
    <property type="match status" value="1"/>
</dbReference>
<dbReference type="PANTHER" id="PTHR34075">
    <property type="entry name" value="BLR3430 PROTEIN"/>
    <property type="match status" value="1"/>
</dbReference>
<accession>A0A411YYE6</accession>
<dbReference type="Pfam" id="PF12172">
    <property type="entry name" value="zf-ChsH2"/>
    <property type="match status" value="1"/>
</dbReference>
<feature type="domain" description="ChsH2 rubredoxin-like zinc ribbon" evidence="2">
    <location>
        <begin position="38"/>
        <end position="68"/>
    </location>
</feature>
<dbReference type="PANTHER" id="PTHR34075:SF5">
    <property type="entry name" value="BLR3430 PROTEIN"/>
    <property type="match status" value="1"/>
</dbReference>
<dbReference type="Gene3D" id="6.10.30.10">
    <property type="match status" value="1"/>
</dbReference>
<dbReference type="PRINTS" id="PR00081">
    <property type="entry name" value="GDHRDH"/>
</dbReference>